<evidence type="ECO:0000256" key="6">
    <source>
        <dbReference type="ARBA" id="ARBA00023134"/>
    </source>
</evidence>
<dbReference type="Gene3D" id="3.30.70.240">
    <property type="match status" value="1"/>
</dbReference>
<dbReference type="InterPro" id="IPR006297">
    <property type="entry name" value="EF-4"/>
</dbReference>
<dbReference type="Pfam" id="PF03144">
    <property type="entry name" value="GTP_EFTU_D2"/>
    <property type="match status" value="1"/>
</dbReference>
<reference evidence="13 14" key="1">
    <citation type="submission" date="2018-05" db="EMBL/GenBank/DDBJ databases">
        <title>Genomic Encyclopedia of Type Strains, Phase IV (KMG-IV): sequencing the most valuable type-strain genomes for metagenomic binning, comparative biology and taxonomic classification.</title>
        <authorList>
            <person name="Goeker M."/>
        </authorList>
    </citation>
    <scope>NUCLEOTIDE SEQUENCE [LARGE SCALE GENOMIC DNA]</scope>
    <source>
        <strain evidence="13 14">DSM 100333</strain>
    </source>
</reference>
<dbReference type="InterPro" id="IPR035647">
    <property type="entry name" value="EFG_III/V"/>
</dbReference>
<dbReference type="CDD" id="cd01890">
    <property type="entry name" value="LepA"/>
    <property type="match status" value="1"/>
</dbReference>
<keyword evidence="14" id="KW-1185">Reference proteome</keyword>
<dbReference type="SUPFAM" id="SSF52540">
    <property type="entry name" value="P-loop containing nucleoside triphosphate hydrolases"/>
    <property type="match status" value="1"/>
</dbReference>
<dbReference type="Pfam" id="PF00679">
    <property type="entry name" value="EFG_C"/>
    <property type="match status" value="1"/>
</dbReference>
<dbReference type="InterPro" id="IPR000795">
    <property type="entry name" value="T_Tr_GTP-bd_dom"/>
</dbReference>
<dbReference type="Pfam" id="PF00009">
    <property type="entry name" value="GTP_EFTU"/>
    <property type="match status" value="1"/>
</dbReference>
<keyword evidence="5 11" id="KW-0648">Protein biosynthesis</keyword>
<dbReference type="InterPro" id="IPR027417">
    <property type="entry name" value="P-loop_NTPase"/>
</dbReference>
<accession>A0A2U0ULR6</accession>
<dbReference type="SUPFAM" id="SSF54980">
    <property type="entry name" value="EF-G C-terminal domain-like"/>
    <property type="match status" value="2"/>
</dbReference>
<evidence type="ECO:0000256" key="5">
    <source>
        <dbReference type="ARBA" id="ARBA00022917"/>
    </source>
</evidence>
<evidence type="ECO:0000256" key="3">
    <source>
        <dbReference type="ARBA" id="ARBA00022741"/>
    </source>
</evidence>
<dbReference type="NCBIfam" id="TIGR00231">
    <property type="entry name" value="small_GTP"/>
    <property type="match status" value="1"/>
</dbReference>
<dbReference type="InterPro" id="IPR035654">
    <property type="entry name" value="LepA_IV"/>
</dbReference>
<dbReference type="FunFam" id="3.30.70.2570:FF:000001">
    <property type="entry name" value="Translation factor GUF1, mitochondrial"/>
    <property type="match status" value="1"/>
</dbReference>
<dbReference type="NCBIfam" id="TIGR01393">
    <property type="entry name" value="lepA"/>
    <property type="match status" value="1"/>
</dbReference>
<dbReference type="InterPro" id="IPR004161">
    <property type="entry name" value="EFTu-like_2"/>
</dbReference>
<dbReference type="InterPro" id="IPR005225">
    <property type="entry name" value="Small_GTP-bd"/>
</dbReference>
<organism evidence="13 14">
    <name type="scientific">Hallella colorans</name>
    <dbReference type="NCBI Taxonomy" id="1703337"/>
    <lineage>
        <taxon>Bacteria</taxon>
        <taxon>Pseudomonadati</taxon>
        <taxon>Bacteroidota</taxon>
        <taxon>Bacteroidia</taxon>
        <taxon>Bacteroidales</taxon>
        <taxon>Prevotellaceae</taxon>
        <taxon>Hallella</taxon>
    </lineage>
</organism>
<evidence type="ECO:0000256" key="10">
    <source>
        <dbReference type="ARBA" id="ARBA00061052"/>
    </source>
</evidence>
<dbReference type="EC" id="3.6.5.n1" evidence="11"/>
<evidence type="ECO:0000256" key="4">
    <source>
        <dbReference type="ARBA" id="ARBA00022801"/>
    </source>
</evidence>
<keyword evidence="6 11" id="KW-0342">GTP-binding</keyword>
<name>A0A2U0ULR6_9BACT</name>
<dbReference type="GO" id="GO:0005886">
    <property type="term" value="C:plasma membrane"/>
    <property type="evidence" value="ECO:0007669"/>
    <property type="project" value="UniProtKB-SubCell"/>
</dbReference>
<dbReference type="Gene3D" id="3.30.70.870">
    <property type="entry name" value="Elongation Factor G (Translational Gtpase), domain 3"/>
    <property type="match status" value="1"/>
</dbReference>
<proteinExistence type="inferred from homology"/>
<dbReference type="Proteomes" id="UP000245870">
    <property type="component" value="Unassembled WGS sequence"/>
</dbReference>
<comment type="caution">
    <text evidence="13">The sequence shown here is derived from an EMBL/GenBank/DDBJ whole genome shotgun (WGS) entry which is preliminary data.</text>
</comment>
<keyword evidence="7 11" id="KW-0472">Membrane</keyword>
<dbReference type="PRINTS" id="PR00315">
    <property type="entry name" value="ELONGATNFCT"/>
</dbReference>
<dbReference type="GO" id="GO:0003924">
    <property type="term" value="F:GTPase activity"/>
    <property type="evidence" value="ECO:0007669"/>
    <property type="project" value="UniProtKB-UniRule"/>
</dbReference>
<comment type="function">
    <text evidence="9 11">Required for accurate and efficient protein synthesis under certain stress conditions. May act as a fidelity factor of the translation reaction, by catalyzing a one-codon backward translocation of tRNAs on improperly translocated ribosomes. Back-translocation proceeds from a post-translocation (POST) complex to a pre-translocation (PRE) complex, thus giving elongation factor G a second chance to translocate the tRNAs correctly. Binds to ribosomes in a GTP-dependent manner.</text>
</comment>
<dbReference type="FunFam" id="2.40.30.10:FF:000015">
    <property type="entry name" value="Translation factor GUF1, mitochondrial"/>
    <property type="match status" value="1"/>
</dbReference>
<dbReference type="InterPro" id="IPR013842">
    <property type="entry name" value="LepA_CTD"/>
</dbReference>
<comment type="similarity">
    <text evidence="1 11">Belongs to the TRAFAC class translation factor GTPase superfamily. Classic translation factor GTPase family. LepA subfamily.</text>
</comment>
<evidence type="ECO:0000256" key="11">
    <source>
        <dbReference type="HAMAP-Rule" id="MF_00071"/>
    </source>
</evidence>
<comment type="similarity">
    <text evidence="10">Belongs to the GTP-binding elongation factor family. LepA subfamily.</text>
</comment>
<dbReference type="HAMAP" id="MF_00071">
    <property type="entry name" value="LepA"/>
    <property type="match status" value="1"/>
</dbReference>
<evidence type="ECO:0000256" key="7">
    <source>
        <dbReference type="ARBA" id="ARBA00023136"/>
    </source>
</evidence>
<dbReference type="GO" id="GO:0043022">
    <property type="term" value="F:ribosome binding"/>
    <property type="evidence" value="ECO:0007669"/>
    <property type="project" value="UniProtKB-UniRule"/>
</dbReference>
<dbReference type="AlphaFoldDB" id="A0A2U0ULR6"/>
<dbReference type="FunFam" id="3.30.70.870:FF:000004">
    <property type="entry name" value="Translation factor GUF1, mitochondrial"/>
    <property type="match status" value="1"/>
</dbReference>
<keyword evidence="2 11" id="KW-1003">Cell membrane</keyword>
<dbReference type="GO" id="GO:0005525">
    <property type="term" value="F:GTP binding"/>
    <property type="evidence" value="ECO:0007669"/>
    <property type="project" value="UniProtKB-UniRule"/>
</dbReference>
<dbReference type="CDD" id="cd03709">
    <property type="entry name" value="lepA_C"/>
    <property type="match status" value="1"/>
</dbReference>
<evidence type="ECO:0000256" key="2">
    <source>
        <dbReference type="ARBA" id="ARBA00022475"/>
    </source>
</evidence>
<evidence type="ECO:0000256" key="1">
    <source>
        <dbReference type="ARBA" id="ARBA00005454"/>
    </source>
</evidence>
<dbReference type="InterPro" id="IPR038363">
    <property type="entry name" value="LepA_C_sf"/>
</dbReference>
<comment type="catalytic activity">
    <reaction evidence="8 11">
        <text>GTP + H2O = GDP + phosphate + H(+)</text>
        <dbReference type="Rhea" id="RHEA:19669"/>
        <dbReference type="ChEBI" id="CHEBI:15377"/>
        <dbReference type="ChEBI" id="CHEBI:15378"/>
        <dbReference type="ChEBI" id="CHEBI:37565"/>
        <dbReference type="ChEBI" id="CHEBI:43474"/>
        <dbReference type="ChEBI" id="CHEBI:58189"/>
        <dbReference type="EC" id="3.6.5.n1"/>
    </reaction>
</comment>
<dbReference type="Gene3D" id="3.30.70.2570">
    <property type="entry name" value="Elongation factor 4, C-terminal domain"/>
    <property type="match status" value="1"/>
</dbReference>
<feature type="binding site" evidence="11">
    <location>
        <begin position="146"/>
        <end position="149"/>
    </location>
    <ligand>
        <name>GTP</name>
        <dbReference type="ChEBI" id="CHEBI:37565"/>
    </ligand>
</feature>
<evidence type="ECO:0000256" key="8">
    <source>
        <dbReference type="ARBA" id="ARBA00050293"/>
    </source>
</evidence>
<keyword evidence="4 11" id="KW-0378">Hydrolase</keyword>
<sequence>MNDYILSFSYLCNEKIRWMELIRNFCIIAHIDHGKSTLADRLLEYTGTIAITDSQVLDDMDLERERGITIKSHAIQMQHMLDGKKYVLNLIDTPGHVDFSYEVSRSIAACEGALLVVDSTQGVQAQTISNLYMAIDHDLEIIPVINKIDMPNAMPEEVEDEIVELIGCAREDIIRASGKTGEGVDKIIEAVIKHVPAPKGDAAQPLQALIFDSIFNPFRGIITICKIENGCIHQGDKLKFVQTGMEYTADEVGVLKMDMCPCQSLSTGEVGYVISGIKEATEVKVGDTITHKERPCAHGIAGFQEVKPMVFAGVYPIDPSEYENLRASLEKLQLNDASLTFMPESSQALGFGFRCGFLGLLHMEIIQERLDREFNMEVITTVPNVSYMVHDKQGNKLEVHNPSGLPELTNIDYIEEPYIKANIITATEYYGPITKLCLDKRGELINQQYVSGNRVELHFSMPLGEIVIDFYDKLKSISKGYASFDYVVDSYQPSKLVKLDILLNGDSVDALSTLTHQDNAVAFGRRMCEKLKELIPRQQFDIAIQAAIGSKIVARETVKQVRKDVLAKCYGGDVSRKRKLLEKQKKGKKRMKQVGNVQVPQNAFLAVLKLD</sequence>
<evidence type="ECO:0000259" key="12">
    <source>
        <dbReference type="PROSITE" id="PS51722"/>
    </source>
</evidence>
<dbReference type="Pfam" id="PF06421">
    <property type="entry name" value="LepA_C"/>
    <property type="match status" value="1"/>
</dbReference>
<dbReference type="PANTHER" id="PTHR43512">
    <property type="entry name" value="TRANSLATION FACTOR GUF1-RELATED"/>
    <property type="match status" value="1"/>
</dbReference>
<comment type="subcellular location">
    <subcellularLocation>
        <location evidence="11">Cell membrane</location>
        <topology evidence="11">Peripheral membrane protein</topology>
        <orientation evidence="11">Cytoplasmic side</orientation>
    </subcellularLocation>
</comment>
<dbReference type="SUPFAM" id="SSF50447">
    <property type="entry name" value="Translation proteins"/>
    <property type="match status" value="1"/>
</dbReference>
<dbReference type="Gene3D" id="3.40.50.300">
    <property type="entry name" value="P-loop containing nucleotide triphosphate hydrolases"/>
    <property type="match status" value="1"/>
</dbReference>
<dbReference type="EMBL" id="QENY01000002">
    <property type="protein sequence ID" value="PVX58555.1"/>
    <property type="molecule type" value="Genomic_DNA"/>
</dbReference>
<feature type="domain" description="Tr-type G" evidence="12">
    <location>
        <begin position="20"/>
        <end position="199"/>
    </location>
</feature>
<dbReference type="Gene3D" id="2.40.30.10">
    <property type="entry name" value="Translation factors"/>
    <property type="match status" value="1"/>
</dbReference>
<feature type="binding site" evidence="11">
    <location>
        <begin position="32"/>
        <end position="37"/>
    </location>
    <ligand>
        <name>GTP</name>
        <dbReference type="ChEBI" id="CHEBI:37565"/>
    </ligand>
</feature>
<dbReference type="GO" id="GO:0003746">
    <property type="term" value="F:translation elongation factor activity"/>
    <property type="evidence" value="ECO:0007669"/>
    <property type="project" value="UniProtKB-UniRule"/>
</dbReference>
<keyword evidence="3 11" id="KW-0547">Nucleotide-binding</keyword>
<evidence type="ECO:0000313" key="13">
    <source>
        <dbReference type="EMBL" id="PVX58555.1"/>
    </source>
</evidence>
<gene>
    <name evidence="11" type="primary">lepA</name>
    <name evidence="13" type="ORF">C7379_10273</name>
</gene>
<protein>
    <recommendedName>
        <fullName evidence="11">Elongation factor 4</fullName>
        <shortName evidence="11">EF-4</shortName>
        <ecNumber evidence="11">3.6.5.n1</ecNumber>
    </recommendedName>
    <alternativeName>
        <fullName evidence="11">Ribosomal back-translocase LepA</fullName>
    </alternativeName>
</protein>
<dbReference type="FunFam" id="3.40.50.300:FF:000078">
    <property type="entry name" value="Elongation factor 4"/>
    <property type="match status" value="1"/>
</dbReference>
<dbReference type="CDD" id="cd16260">
    <property type="entry name" value="EF4_III"/>
    <property type="match status" value="1"/>
</dbReference>
<dbReference type="PANTHER" id="PTHR43512:SF4">
    <property type="entry name" value="TRANSLATION FACTOR GUF1 HOMOLOG, CHLOROPLASTIC"/>
    <property type="match status" value="1"/>
</dbReference>
<dbReference type="GO" id="GO:0045727">
    <property type="term" value="P:positive regulation of translation"/>
    <property type="evidence" value="ECO:0007669"/>
    <property type="project" value="UniProtKB-UniRule"/>
</dbReference>
<evidence type="ECO:0000313" key="14">
    <source>
        <dbReference type="Proteomes" id="UP000245870"/>
    </source>
</evidence>
<dbReference type="CDD" id="cd03699">
    <property type="entry name" value="EF4_II"/>
    <property type="match status" value="1"/>
</dbReference>
<dbReference type="PROSITE" id="PS51722">
    <property type="entry name" value="G_TR_2"/>
    <property type="match status" value="1"/>
</dbReference>
<dbReference type="InterPro" id="IPR000640">
    <property type="entry name" value="EFG_V-like"/>
</dbReference>
<evidence type="ECO:0000256" key="9">
    <source>
        <dbReference type="ARBA" id="ARBA00057626"/>
    </source>
</evidence>
<dbReference type="FunFam" id="3.30.70.240:FF:000007">
    <property type="entry name" value="Translation factor GUF1, mitochondrial"/>
    <property type="match status" value="1"/>
</dbReference>
<dbReference type="InterPro" id="IPR009000">
    <property type="entry name" value="Transl_B-barrel_sf"/>
</dbReference>